<name>A0ABQ8Z0H4_9EUKA</name>
<evidence type="ECO:0000256" key="7">
    <source>
        <dbReference type="ARBA" id="ARBA00022555"/>
    </source>
</evidence>
<proteinExistence type="inferred from homology"/>
<keyword evidence="7 17" id="KW-0820">tRNA-binding</keyword>
<comment type="caution">
    <text evidence="18">The sequence shown here is derived from an EMBL/GenBank/DDBJ whole genome shotgun (WGS) entry which is preliminary data.</text>
</comment>
<dbReference type="PANTHER" id="PTHR12944:SF2">
    <property type="entry name" value="O-PHOSPHOSERYL-TRNA(SEC) SELENIUM TRANSFERASE"/>
    <property type="match status" value="1"/>
</dbReference>
<evidence type="ECO:0000256" key="3">
    <source>
        <dbReference type="ARBA" id="ARBA00004822"/>
    </source>
</evidence>
<evidence type="ECO:0000313" key="18">
    <source>
        <dbReference type="EMBL" id="KAJ6250385.1"/>
    </source>
</evidence>
<keyword evidence="8 17" id="KW-0808">Transferase</keyword>
<comment type="function">
    <text evidence="2 17">Converts O-phosphoseryl-tRNA(Sec) to selenocysteinyl-tRNA(Sec) required for selenoprotein biosynthesis.</text>
</comment>
<evidence type="ECO:0000256" key="15">
    <source>
        <dbReference type="ARBA" id="ARBA00032693"/>
    </source>
</evidence>
<evidence type="ECO:0000256" key="14">
    <source>
        <dbReference type="ARBA" id="ARBA00032048"/>
    </source>
</evidence>
<evidence type="ECO:0000256" key="4">
    <source>
        <dbReference type="ARBA" id="ARBA00007037"/>
    </source>
</evidence>
<comment type="subcellular location">
    <subcellularLocation>
        <location evidence="17">Cytoplasm</location>
    </subcellularLocation>
</comment>
<dbReference type="PIRSF" id="PIRSF017689">
    <property type="entry name" value="SepSecS"/>
    <property type="match status" value="1"/>
</dbReference>
<keyword evidence="11 17" id="KW-0648">Protein biosynthesis</keyword>
<dbReference type="EMBL" id="JAOAOG010000079">
    <property type="protein sequence ID" value="KAJ6250385.1"/>
    <property type="molecule type" value="Genomic_DNA"/>
</dbReference>
<evidence type="ECO:0000256" key="2">
    <source>
        <dbReference type="ARBA" id="ARBA00002552"/>
    </source>
</evidence>
<dbReference type="InterPro" id="IPR015424">
    <property type="entry name" value="PyrdxlP-dep_Trfase"/>
</dbReference>
<keyword evidence="19" id="KW-1185">Reference proteome</keyword>
<dbReference type="InterPro" id="IPR008829">
    <property type="entry name" value="SepSecS/SepCysS"/>
</dbReference>
<evidence type="ECO:0000256" key="12">
    <source>
        <dbReference type="ARBA" id="ARBA00023266"/>
    </source>
</evidence>
<keyword evidence="12 17" id="KW-0711">Selenium</keyword>
<gene>
    <name evidence="18" type="ORF">M0813_16149</name>
</gene>
<evidence type="ECO:0000256" key="1">
    <source>
        <dbReference type="ARBA" id="ARBA00001933"/>
    </source>
</evidence>
<comment type="catalytic activity">
    <reaction evidence="16 17">
        <text>O-phospho-L-seryl-tRNA(Sec) + selenophosphate + H2O = L-selenocysteinyl-tRNA(Sec) + 2 phosphate</text>
        <dbReference type="Rhea" id="RHEA:25041"/>
        <dbReference type="Rhea" id="RHEA-COMP:9743"/>
        <dbReference type="Rhea" id="RHEA-COMP:9947"/>
        <dbReference type="ChEBI" id="CHEBI:15377"/>
        <dbReference type="ChEBI" id="CHEBI:16144"/>
        <dbReference type="ChEBI" id="CHEBI:43474"/>
        <dbReference type="ChEBI" id="CHEBI:78551"/>
        <dbReference type="ChEBI" id="CHEBI:78573"/>
        <dbReference type="EC" id="2.9.1.2"/>
    </reaction>
</comment>
<comment type="similarity">
    <text evidence="4 17">Belongs to the SepSecS family.</text>
</comment>
<keyword evidence="9 17" id="KW-0694">RNA-binding</keyword>
<dbReference type="PANTHER" id="PTHR12944">
    <property type="entry name" value="SOLUBLE LIVER ANTIGEN/LIVER PANCREAS ANTIGEN"/>
    <property type="match status" value="1"/>
</dbReference>
<comment type="pathway">
    <text evidence="3 17">Aminoacyl-tRNA biosynthesis; selenocysteinyl-tRNA(Sec) biosynthesis; selenocysteinyl-tRNA(Sec) from L-seryl-tRNA(Sec) (archaeal/eukaryal route): step 2/2.</text>
</comment>
<accession>A0ABQ8Z0H4</accession>
<evidence type="ECO:0000256" key="16">
    <source>
        <dbReference type="ARBA" id="ARBA00048808"/>
    </source>
</evidence>
<dbReference type="Proteomes" id="UP001150062">
    <property type="component" value="Unassembled WGS sequence"/>
</dbReference>
<evidence type="ECO:0000256" key="17">
    <source>
        <dbReference type="PIRNR" id="PIRNR017689"/>
    </source>
</evidence>
<dbReference type="InterPro" id="IPR015421">
    <property type="entry name" value="PyrdxlP-dep_Trfase_major"/>
</dbReference>
<evidence type="ECO:0000256" key="5">
    <source>
        <dbReference type="ARBA" id="ARBA00012464"/>
    </source>
</evidence>
<evidence type="ECO:0000256" key="13">
    <source>
        <dbReference type="ARBA" id="ARBA00030669"/>
    </source>
</evidence>
<dbReference type="SUPFAM" id="SSF53383">
    <property type="entry name" value="PLP-dependent transferases"/>
    <property type="match status" value="1"/>
</dbReference>
<sequence>MNPKNFDFASQIISSNYLEISKEGEQQYQKLIRELLTSRSVPLEGLSVRTIKRIILDLSSLDTNNFLNNIGVGEREGRIFSSYVQDRMSGLSHGVGRSGDVSAEQPKAAGSSLIVKLTTRMALQILKASGLTSIKSCLILPLATGMSLGMCFLTLLSQVKTKKVRPRYVIWSRIDQKTCLKSIISFGFEPVIIDCIPDGDQLTTDLESITTKITELGQENIFCIVSTTSCFSPRVPDRVVEVSKICKSNNVPHVINNAYGVQCSTTTSLITQATKQGRVDFIVQSTDKNFMVPVGGSVVASTDKKLIKRLSQTYPGRASIEPILNLFCTFLEMGMNGWKLLLKQRKQNFDYFINQMKDFCLQNDFTILKTPKNKISFAISLEKYSNLSKKNKDVGMIGSMLFRRACTGQRVFKKGIEKQIMEYNFKNYGAHTKNYPREYLTLSCAIGMTKKQINIFIKRLQSVIKEFEK</sequence>
<comment type="cofactor">
    <cofactor evidence="1 17">
        <name>pyridoxal 5'-phosphate</name>
        <dbReference type="ChEBI" id="CHEBI:597326"/>
    </cofactor>
</comment>
<dbReference type="InterPro" id="IPR019872">
    <property type="entry name" value="Sec-tRNA_Se_transferase"/>
</dbReference>
<protein>
    <recommendedName>
        <fullName evidence="6 17">O-phosphoseryl-tRNA(Sec) selenium transferase</fullName>
        <ecNumber evidence="5 17">2.9.1.2</ecNumber>
    </recommendedName>
    <alternativeName>
        <fullName evidence="13 17">Selenocysteine synthase</fullName>
    </alternativeName>
    <alternativeName>
        <fullName evidence="14 17">Selenocysteinyl-tRNA(Sec) synthase</fullName>
    </alternativeName>
    <alternativeName>
        <fullName evidence="15 17">Sep-tRNA:Sec-tRNA synthase</fullName>
    </alternativeName>
</protein>
<keyword evidence="10 17" id="KW-0663">Pyridoxal phosphate</keyword>
<dbReference type="EC" id="2.9.1.2" evidence="5 17"/>
<keyword evidence="17" id="KW-0963">Cytoplasm</keyword>
<dbReference type="Gene3D" id="3.40.640.10">
    <property type="entry name" value="Type I PLP-dependent aspartate aminotransferase-like (Major domain)"/>
    <property type="match status" value="1"/>
</dbReference>
<reference evidence="18" key="1">
    <citation type="submission" date="2022-08" db="EMBL/GenBank/DDBJ databases">
        <title>Novel sulfate-reducing endosymbionts in the free-living metamonad Anaeramoeba.</title>
        <authorList>
            <person name="Jerlstrom-Hultqvist J."/>
            <person name="Cepicka I."/>
            <person name="Gallot-Lavallee L."/>
            <person name="Salas-Leiva D."/>
            <person name="Curtis B.A."/>
            <person name="Zahonova K."/>
            <person name="Pipaliya S."/>
            <person name="Dacks J."/>
            <person name="Roger A.J."/>
        </authorList>
    </citation>
    <scope>NUCLEOTIDE SEQUENCE</scope>
    <source>
        <strain evidence="18">Schooner1</strain>
    </source>
</reference>
<organism evidence="18 19">
    <name type="scientific">Anaeramoeba flamelloides</name>
    <dbReference type="NCBI Taxonomy" id="1746091"/>
    <lineage>
        <taxon>Eukaryota</taxon>
        <taxon>Metamonada</taxon>
        <taxon>Anaeramoebidae</taxon>
        <taxon>Anaeramoeba</taxon>
    </lineage>
</organism>
<dbReference type="Pfam" id="PF05889">
    <property type="entry name" value="SepSecS"/>
    <property type="match status" value="1"/>
</dbReference>
<evidence type="ECO:0000256" key="11">
    <source>
        <dbReference type="ARBA" id="ARBA00022917"/>
    </source>
</evidence>
<evidence type="ECO:0000313" key="19">
    <source>
        <dbReference type="Proteomes" id="UP001150062"/>
    </source>
</evidence>
<evidence type="ECO:0000256" key="6">
    <source>
        <dbReference type="ARBA" id="ARBA00021963"/>
    </source>
</evidence>
<evidence type="ECO:0000256" key="8">
    <source>
        <dbReference type="ARBA" id="ARBA00022679"/>
    </source>
</evidence>
<evidence type="ECO:0000256" key="10">
    <source>
        <dbReference type="ARBA" id="ARBA00022898"/>
    </source>
</evidence>
<evidence type="ECO:0000256" key="9">
    <source>
        <dbReference type="ARBA" id="ARBA00022884"/>
    </source>
</evidence>
<dbReference type="NCBIfam" id="TIGR03531">
    <property type="entry name" value="selenium_SpcS"/>
    <property type="match status" value="1"/>
</dbReference>